<keyword evidence="3" id="KW-0408">Iron</keyword>
<dbReference type="Proteomes" id="UP000569914">
    <property type="component" value="Unassembled WGS sequence"/>
</dbReference>
<proteinExistence type="inferred from homology"/>
<dbReference type="GO" id="GO:0046872">
    <property type="term" value="F:metal ion binding"/>
    <property type="evidence" value="ECO:0007669"/>
    <property type="project" value="UniProtKB-KW"/>
</dbReference>
<evidence type="ECO:0000313" key="6">
    <source>
        <dbReference type="EMBL" id="NYE68910.1"/>
    </source>
</evidence>
<dbReference type="PANTHER" id="PTHR42988:SF2">
    <property type="entry name" value="CYCLIC NUCLEOTIDE PHOSPHODIESTERASE CBUA0032-RELATED"/>
    <property type="match status" value="1"/>
</dbReference>
<evidence type="ECO:0000256" key="2">
    <source>
        <dbReference type="ARBA" id="ARBA00022801"/>
    </source>
</evidence>
<sequence>MISESSDGWENRTVISFSQYPEPDYTLVHLSDTHFLADHGRLFGQVDTDRGLRRALDRLRDELGRADLIVITGDVADRGEPDAYERVAAVVEPAAAELGAELLWVMGNHDERRPFSSRLWGTETDEPLDRTLMIGGLRVIALDSTVPGYHHGELTDDQLGRLAATLAEPAPHGTILALHHPPLPTRVRLMGLVELRAADRLAEVITGTDVRAILAGHLHYSTFGTFAGIPVSVAAASCYTIDPLPGERRFDGVDRNHAFSLVDVFADRIVHSVVPIDSAEPVSAYSADYVAELAAMTPAERDEAFSRKAP</sequence>
<dbReference type="InterPro" id="IPR050884">
    <property type="entry name" value="CNP_phosphodiesterase-III"/>
</dbReference>
<evidence type="ECO:0000256" key="3">
    <source>
        <dbReference type="ARBA" id="ARBA00023004"/>
    </source>
</evidence>
<dbReference type="PANTHER" id="PTHR42988">
    <property type="entry name" value="PHOSPHOHYDROLASE"/>
    <property type="match status" value="1"/>
</dbReference>
<accession>A0A7Y9L9T5</accession>
<keyword evidence="2" id="KW-0378">Hydrolase</keyword>
<dbReference type="RefSeq" id="WP_179747776.1">
    <property type="nucleotide sequence ID" value="NZ_JACCBU010000001.1"/>
</dbReference>
<organism evidence="6 7">
    <name type="scientific">Microlunatus parietis</name>
    <dbReference type="NCBI Taxonomy" id="682979"/>
    <lineage>
        <taxon>Bacteria</taxon>
        <taxon>Bacillati</taxon>
        <taxon>Actinomycetota</taxon>
        <taxon>Actinomycetes</taxon>
        <taxon>Propionibacteriales</taxon>
        <taxon>Propionibacteriaceae</taxon>
        <taxon>Microlunatus</taxon>
    </lineage>
</organism>
<comment type="caution">
    <text evidence="6">The sequence shown here is derived from an EMBL/GenBank/DDBJ whole genome shotgun (WGS) entry which is preliminary data.</text>
</comment>
<evidence type="ECO:0000313" key="7">
    <source>
        <dbReference type="Proteomes" id="UP000569914"/>
    </source>
</evidence>
<dbReference type="Pfam" id="PF00149">
    <property type="entry name" value="Metallophos"/>
    <property type="match status" value="1"/>
</dbReference>
<dbReference type="AlphaFoldDB" id="A0A7Y9L9T5"/>
<dbReference type="CDD" id="cd07402">
    <property type="entry name" value="MPP_GpdQ"/>
    <property type="match status" value="1"/>
</dbReference>
<dbReference type="SUPFAM" id="SSF56300">
    <property type="entry name" value="Metallo-dependent phosphatases"/>
    <property type="match status" value="1"/>
</dbReference>
<evidence type="ECO:0000259" key="5">
    <source>
        <dbReference type="Pfam" id="PF00149"/>
    </source>
</evidence>
<reference evidence="6 7" key="1">
    <citation type="submission" date="2020-07" db="EMBL/GenBank/DDBJ databases">
        <title>Sequencing the genomes of 1000 actinobacteria strains.</title>
        <authorList>
            <person name="Klenk H.-P."/>
        </authorList>
    </citation>
    <scope>NUCLEOTIDE SEQUENCE [LARGE SCALE GENOMIC DNA]</scope>
    <source>
        <strain evidence="6 7">DSM 22083</strain>
    </source>
</reference>
<keyword evidence="7" id="KW-1185">Reference proteome</keyword>
<evidence type="ECO:0000256" key="1">
    <source>
        <dbReference type="ARBA" id="ARBA00022723"/>
    </source>
</evidence>
<name>A0A7Y9L9T5_9ACTN</name>
<feature type="domain" description="Calcineurin-like phosphoesterase" evidence="5">
    <location>
        <begin position="26"/>
        <end position="220"/>
    </location>
</feature>
<keyword evidence="1" id="KW-0479">Metal-binding</keyword>
<evidence type="ECO:0000256" key="4">
    <source>
        <dbReference type="ARBA" id="ARBA00025742"/>
    </source>
</evidence>
<protein>
    <submittedName>
        <fullName evidence="6">3',5'-cyclic AMP phosphodiesterase CpdA</fullName>
    </submittedName>
</protein>
<comment type="similarity">
    <text evidence="4">Belongs to the cyclic nucleotide phosphodiesterase class-III family.</text>
</comment>
<dbReference type="InterPro" id="IPR029052">
    <property type="entry name" value="Metallo-depent_PP-like"/>
</dbReference>
<dbReference type="GO" id="GO:0004112">
    <property type="term" value="F:cyclic-nucleotide phosphodiesterase activity"/>
    <property type="evidence" value="ECO:0007669"/>
    <property type="project" value="InterPro"/>
</dbReference>
<dbReference type="InterPro" id="IPR004843">
    <property type="entry name" value="Calcineurin-like_PHP"/>
</dbReference>
<dbReference type="EMBL" id="JACCBU010000001">
    <property type="protein sequence ID" value="NYE68910.1"/>
    <property type="molecule type" value="Genomic_DNA"/>
</dbReference>
<dbReference type="Gene3D" id="3.60.21.10">
    <property type="match status" value="1"/>
</dbReference>
<dbReference type="InterPro" id="IPR026575">
    <property type="entry name" value="GpdQ/CpdA-like"/>
</dbReference>
<gene>
    <name evidence="6" type="ORF">BKA15_000239</name>
</gene>